<keyword evidence="4" id="KW-1185">Reference proteome</keyword>
<gene>
    <name evidence="3" type="ORF">CAP_0718</name>
</gene>
<feature type="region of interest" description="Disordered" evidence="1">
    <location>
        <begin position="255"/>
        <end position="278"/>
    </location>
</feature>
<feature type="transmembrane region" description="Helical" evidence="2">
    <location>
        <begin position="223"/>
        <end position="242"/>
    </location>
</feature>
<feature type="region of interest" description="Disordered" evidence="1">
    <location>
        <begin position="1"/>
        <end position="20"/>
    </location>
</feature>
<dbReference type="PANTHER" id="PTHR30282">
    <property type="entry name" value="P-AMINOBENZOYL GLUTAMATE TRANSPORTER"/>
    <property type="match status" value="1"/>
</dbReference>
<feature type="transmembrane region" description="Helical" evidence="2">
    <location>
        <begin position="96"/>
        <end position="115"/>
    </location>
</feature>
<feature type="transmembrane region" description="Helical" evidence="2">
    <location>
        <begin position="135"/>
        <end position="168"/>
    </location>
</feature>
<dbReference type="GO" id="GO:0015558">
    <property type="term" value="F:secondary active p-aminobenzoyl-glutamate transmembrane transporter activity"/>
    <property type="evidence" value="ECO:0007669"/>
    <property type="project" value="InterPro"/>
</dbReference>
<dbReference type="OrthoDB" id="3314392at2"/>
<feature type="transmembrane region" description="Helical" evidence="2">
    <location>
        <begin position="463"/>
        <end position="482"/>
    </location>
</feature>
<feature type="transmembrane region" description="Helical" evidence="2">
    <location>
        <begin position="433"/>
        <end position="451"/>
    </location>
</feature>
<feature type="transmembrane region" description="Helical" evidence="2">
    <location>
        <begin position="328"/>
        <end position="348"/>
    </location>
</feature>
<dbReference type="STRING" id="1192034.CAP_0718"/>
<dbReference type="PANTHER" id="PTHR30282:SF0">
    <property type="entry name" value="P-AMINOBENZOYL-GLUTAMATE TRANSPORT PROTEIN"/>
    <property type="match status" value="1"/>
</dbReference>
<feature type="compositionally biased region" description="Low complexity" evidence="1">
    <location>
        <begin position="1"/>
        <end position="10"/>
    </location>
</feature>
<dbReference type="RefSeq" id="WP_044238314.1">
    <property type="nucleotide sequence ID" value="NZ_ASRX01000011.1"/>
</dbReference>
<protein>
    <submittedName>
        <fullName evidence="3">Aminobenzoyl-glutamate transport protein</fullName>
    </submittedName>
</protein>
<evidence type="ECO:0000256" key="2">
    <source>
        <dbReference type="SAM" id="Phobius"/>
    </source>
</evidence>
<dbReference type="AlphaFoldDB" id="A0A017TDB9"/>
<organism evidence="3 4">
    <name type="scientific">Chondromyces apiculatus DSM 436</name>
    <dbReference type="NCBI Taxonomy" id="1192034"/>
    <lineage>
        <taxon>Bacteria</taxon>
        <taxon>Pseudomonadati</taxon>
        <taxon>Myxococcota</taxon>
        <taxon>Polyangia</taxon>
        <taxon>Polyangiales</taxon>
        <taxon>Polyangiaceae</taxon>
        <taxon>Chondromyces</taxon>
    </lineage>
</organism>
<feature type="transmembrane region" description="Helical" evidence="2">
    <location>
        <begin position="494"/>
        <end position="519"/>
    </location>
</feature>
<dbReference type="InterPro" id="IPR004697">
    <property type="entry name" value="AbgT"/>
</dbReference>
<proteinExistence type="predicted"/>
<dbReference type="Pfam" id="PF03806">
    <property type="entry name" value="ABG_transport"/>
    <property type="match status" value="1"/>
</dbReference>
<evidence type="ECO:0000313" key="3">
    <source>
        <dbReference type="EMBL" id="EYF07239.1"/>
    </source>
</evidence>
<evidence type="ECO:0000313" key="4">
    <source>
        <dbReference type="Proteomes" id="UP000019678"/>
    </source>
</evidence>
<evidence type="ECO:0000256" key="1">
    <source>
        <dbReference type="SAM" id="MobiDB-lite"/>
    </source>
</evidence>
<dbReference type="Proteomes" id="UP000019678">
    <property type="component" value="Unassembled WGS sequence"/>
</dbReference>
<keyword evidence="2" id="KW-1133">Transmembrane helix</keyword>
<feature type="transmembrane region" description="Helical" evidence="2">
    <location>
        <begin position="404"/>
        <end position="426"/>
    </location>
</feature>
<name>A0A017TDB9_9BACT</name>
<feature type="transmembrane region" description="Helical" evidence="2">
    <location>
        <begin position="288"/>
        <end position="308"/>
    </location>
</feature>
<feature type="compositionally biased region" description="Pro residues" evidence="1">
    <location>
        <begin position="255"/>
        <end position="274"/>
    </location>
</feature>
<reference evidence="3 4" key="1">
    <citation type="submission" date="2013-05" db="EMBL/GenBank/DDBJ databases">
        <title>Genome assembly of Chondromyces apiculatus DSM 436.</title>
        <authorList>
            <person name="Sharma G."/>
            <person name="Khatri I."/>
            <person name="Kaur C."/>
            <person name="Mayilraj S."/>
            <person name="Subramanian S."/>
        </authorList>
    </citation>
    <scope>NUCLEOTIDE SEQUENCE [LARGE SCALE GENOMIC DNA]</scope>
    <source>
        <strain evidence="3 4">DSM 436</strain>
    </source>
</reference>
<dbReference type="eggNOG" id="COG2978">
    <property type="taxonomic scope" value="Bacteria"/>
</dbReference>
<feature type="transmembrane region" description="Helical" evidence="2">
    <location>
        <begin position="175"/>
        <end position="195"/>
    </location>
</feature>
<keyword evidence="2" id="KW-0472">Membrane</keyword>
<accession>A0A017TDB9</accession>
<dbReference type="EMBL" id="ASRX01000011">
    <property type="protein sequence ID" value="EYF07239.1"/>
    <property type="molecule type" value="Genomic_DNA"/>
</dbReference>
<keyword evidence="2" id="KW-0812">Transmembrane</keyword>
<feature type="transmembrane region" description="Helical" evidence="2">
    <location>
        <begin position="360"/>
        <end position="384"/>
    </location>
</feature>
<dbReference type="GO" id="GO:1902604">
    <property type="term" value="P:p-aminobenzoyl-glutamate transmembrane transport"/>
    <property type="evidence" value="ECO:0007669"/>
    <property type="project" value="InterPro"/>
</dbReference>
<feature type="transmembrane region" description="Helical" evidence="2">
    <location>
        <begin position="41"/>
        <end position="59"/>
    </location>
</feature>
<comment type="caution">
    <text evidence="3">The sequence shown here is derived from an EMBL/GenBank/DDBJ whole genome shotgun (WGS) entry which is preliminary data.</text>
</comment>
<sequence>MQPHASEAASPGPPVPPPRRRLADRALDAVERIGNALPDPLTLFLLLAALVVVASALAARAGVVVTHPSTGAAIGAVDLTSPDGLRRMLTEAVKNFTAFPPLGTVLVTVIGVGVAERSGLFDAALRQLVTVVPPWALTATLLFAGVNSSAAADAGIVVLPPLGAMLFAGLGRHPLAGLTAAFAGVCGGFGANVLITSLDPLLAGLTESAAQLVDPHYRVEATASYYFMNASTFLLTAVGTFVNARWVEPRFGAFTPPPAPDTASPPAPPAPSTDPPALARLAPRERRGLLVAGAVLLAYLAILAALVIPAHGFLRDPQGGFKPFFDSIVLLITLAFFLPGLAHGVTTGTIRSDRDVASMIAATLGTMGGYVALAFVAAQFVAYFSWSNLGLILAVKGAGALSRLGLTDIPLLVGFVLLSAILNLFLASASAKWAVMAAVFVPMLMLLGYSPETAQAAYRVGDAFTNAVTPLMPYFPLILAYAQRYDPRCRLGTILSATVPYSIAFGIAWTAMMVVWIVLDLPWGPGAPIHYTPARPPPALLAPGP</sequence>